<comment type="similarity">
    <text evidence="2">Belongs to the FliS family.</text>
</comment>
<keyword evidence="6" id="KW-0282">Flagellum</keyword>
<evidence type="ECO:0000313" key="7">
    <source>
        <dbReference type="Proteomes" id="UP000671879"/>
    </source>
</evidence>
<organism evidence="6 7">
    <name type="scientific">Aminithiophilus ramosus</name>
    <dbReference type="NCBI Taxonomy" id="3029084"/>
    <lineage>
        <taxon>Bacteria</taxon>
        <taxon>Thermotogati</taxon>
        <taxon>Synergistota</taxon>
        <taxon>Synergistia</taxon>
        <taxon>Synergistales</taxon>
        <taxon>Aminithiophilaceae</taxon>
        <taxon>Aminithiophilus</taxon>
    </lineage>
</organism>
<gene>
    <name evidence="6" type="primary">fliS</name>
    <name evidence="6" type="ORF">KAR29_07825</name>
</gene>
<evidence type="ECO:0000256" key="5">
    <source>
        <dbReference type="ARBA" id="ARBA00023186"/>
    </source>
</evidence>
<keyword evidence="6" id="KW-0966">Cell projection</keyword>
<name>A0A9Q7EW03_9BACT</name>
<keyword evidence="3" id="KW-0963">Cytoplasm</keyword>
<keyword evidence="6" id="KW-0969">Cilium</keyword>
<protein>
    <submittedName>
        <fullName evidence="6">Flagellar export chaperone FliS</fullName>
    </submittedName>
</protein>
<dbReference type="KEGG" id="aram:KAR29_07825"/>
<dbReference type="Pfam" id="PF02561">
    <property type="entry name" value="FliS"/>
    <property type="match status" value="1"/>
</dbReference>
<evidence type="ECO:0000256" key="4">
    <source>
        <dbReference type="ARBA" id="ARBA00022795"/>
    </source>
</evidence>
<sequence>MEERLSAQDNRRSRAQETYRINQVQTASREQLLLLTYDIGIRACFSAERAMEENDAERVNDELKRGQAVIRELMVTLRPEVAGEVGVSLMALYEFMHGQLVEANVARDRDKIVVVRQMLEELRSTWQEAIAALQAQQRASEAQPQMQAGGLNFAG</sequence>
<dbReference type="CDD" id="cd16098">
    <property type="entry name" value="FliS"/>
    <property type="match status" value="1"/>
</dbReference>
<dbReference type="EMBL" id="CP072943">
    <property type="protein sequence ID" value="QTX31300.1"/>
    <property type="molecule type" value="Genomic_DNA"/>
</dbReference>
<dbReference type="GO" id="GO:0071973">
    <property type="term" value="P:bacterial-type flagellum-dependent cell motility"/>
    <property type="evidence" value="ECO:0007669"/>
    <property type="project" value="TreeGrafter"/>
</dbReference>
<dbReference type="InterPro" id="IPR003713">
    <property type="entry name" value="FliS"/>
</dbReference>
<dbReference type="SUPFAM" id="SSF101116">
    <property type="entry name" value="Flagellar export chaperone FliS"/>
    <property type="match status" value="1"/>
</dbReference>
<keyword evidence="4" id="KW-1005">Bacterial flagellum biogenesis</keyword>
<dbReference type="AlphaFoldDB" id="A0A9Q7EW03"/>
<evidence type="ECO:0000256" key="3">
    <source>
        <dbReference type="ARBA" id="ARBA00022490"/>
    </source>
</evidence>
<proteinExistence type="inferred from homology"/>
<reference evidence="7" key="1">
    <citation type="submission" date="2021-04" db="EMBL/GenBank/DDBJ databases">
        <title>A novel Synergistetes isolate from a pyrite-forming mixed culture.</title>
        <authorList>
            <person name="Bunk B."/>
            <person name="Sproer C."/>
            <person name="Spring S."/>
            <person name="Pester M."/>
        </authorList>
    </citation>
    <scope>NUCLEOTIDE SEQUENCE [LARGE SCALE GENOMIC DNA]</scope>
    <source>
        <strain evidence="7">J.5.4.2-T.3.5.2</strain>
    </source>
</reference>
<evidence type="ECO:0000256" key="2">
    <source>
        <dbReference type="ARBA" id="ARBA00008787"/>
    </source>
</evidence>
<dbReference type="GO" id="GO:0005829">
    <property type="term" value="C:cytosol"/>
    <property type="evidence" value="ECO:0007669"/>
    <property type="project" value="UniProtKB-SubCell"/>
</dbReference>
<dbReference type="PANTHER" id="PTHR34773">
    <property type="entry name" value="FLAGELLAR SECRETION CHAPERONE FLIS"/>
    <property type="match status" value="1"/>
</dbReference>
<keyword evidence="5" id="KW-0143">Chaperone</keyword>
<dbReference type="GO" id="GO:0044780">
    <property type="term" value="P:bacterial-type flagellum assembly"/>
    <property type="evidence" value="ECO:0007669"/>
    <property type="project" value="InterPro"/>
</dbReference>
<evidence type="ECO:0000313" key="6">
    <source>
        <dbReference type="EMBL" id="QTX31300.1"/>
    </source>
</evidence>
<dbReference type="NCBIfam" id="TIGR00208">
    <property type="entry name" value="fliS"/>
    <property type="match status" value="1"/>
</dbReference>
<comment type="subcellular location">
    <subcellularLocation>
        <location evidence="1">Cytoplasm</location>
        <location evidence="1">Cytosol</location>
    </subcellularLocation>
</comment>
<dbReference type="PANTHER" id="PTHR34773:SF1">
    <property type="entry name" value="FLAGELLAR SECRETION CHAPERONE FLIS"/>
    <property type="match status" value="1"/>
</dbReference>
<dbReference type="Gene3D" id="1.20.120.340">
    <property type="entry name" value="Flagellar protein FliS"/>
    <property type="match status" value="1"/>
</dbReference>
<dbReference type="Proteomes" id="UP000671879">
    <property type="component" value="Chromosome"/>
</dbReference>
<accession>A0A9Q7EW03</accession>
<keyword evidence="7" id="KW-1185">Reference proteome</keyword>
<dbReference type="InterPro" id="IPR036584">
    <property type="entry name" value="FliS_sf"/>
</dbReference>
<evidence type="ECO:0000256" key="1">
    <source>
        <dbReference type="ARBA" id="ARBA00004514"/>
    </source>
</evidence>
<dbReference type="RefSeq" id="WP_274372450.1">
    <property type="nucleotide sequence ID" value="NZ_CP072943.1"/>
</dbReference>